<proteinExistence type="predicted"/>
<feature type="compositionally biased region" description="Low complexity" evidence="1">
    <location>
        <begin position="161"/>
        <end position="174"/>
    </location>
</feature>
<feature type="region of interest" description="Disordered" evidence="1">
    <location>
        <begin position="930"/>
        <end position="1003"/>
    </location>
</feature>
<protein>
    <submittedName>
        <fullName evidence="2">Uncharacterized protein</fullName>
    </submittedName>
</protein>
<accession>A0AAN9USX0</accession>
<feature type="compositionally biased region" description="Basic and acidic residues" evidence="1">
    <location>
        <begin position="1040"/>
        <end position="1063"/>
    </location>
</feature>
<feature type="compositionally biased region" description="Low complexity" evidence="1">
    <location>
        <begin position="144"/>
        <end position="153"/>
    </location>
</feature>
<feature type="compositionally biased region" description="Low complexity" evidence="1">
    <location>
        <begin position="1493"/>
        <end position="1507"/>
    </location>
</feature>
<feature type="region of interest" description="Disordered" evidence="1">
    <location>
        <begin position="753"/>
        <end position="918"/>
    </location>
</feature>
<dbReference type="EMBL" id="JAJSPL020000003">
    <property type="protein sequence ID" value="KAK7747998.1"/>
    <property type="molecule type" value="Genomic_DNA"/>
</dbReference>
<keyword evidence="3" id="KW-1185">Reference proteome</keyword>
<feature type="compositionally biased region" description="Basic and acidic residues" evidence="1">
    <location>
        <begin position="1585"/>
        <end position="1595"/>
    </location>
</feature>
<feature type="compositionally biased region" description="Low complexity" evidence="1">
    <location>
        <begin position="789"/>
        <end position="809"/>
    </location>
</feature>
<feature type="region of interest" description="Disordered" evidence="1">
    <location>
        <begin position="563"/>
        <end position="739"/>
    </location>
</feature>
<reference evidence="2 3" key="1">
    <citation type="journal article" date="2023" name="PLoS ONE">
        <title>Cytospora paraplurivora sp. nov. isolated from orchards with fruit tree decline syndrome in Ontario, Canada.</title>
        <authorList>
            <person name="Ilyukhin E."/>
            <person name="Nguyen H.D.T."/>
            <person name="Castle A.J."/>
            <person name="Ellouze W."/>
        </authorList>
    </citation>
    <scope>NUCLEOTIDE SEQUENCE [LARGE SCALE GENOMIC DNA]</scope>
    <source>
        <strain evidence="2 3">FDS-564</strain>
    </source>
</reference>
<feature type="region of interest" description="Disordered" evidence="1">
    <location>
        <begin position="1101"/>
        <end position="1530"/>
    </location>
</feature>
<feature type="compositionally biased region" description="Polar residues" evidence="1">
    <location>
        <begin position="175"/>
        <end position="185"/>
    </location>
</feature>
<feature type="compositionally biased region" description="Acidic residues" evidence="1">
    <location>
        <begin position="705"/>
        <end position="717"/>
    </location>
</feature>
<gene>
    <name evidence="2" type="ORF">SLS53_001250</name>
</gene>
<feature type="compositionally biased region" description="Acidic residues" evidence="1">
    <location>
        <begin position="1217"/>
        <end position="1228"/>
    </location>
</feature>
<feature type="compositionally biased region" description="Basic and acidic residues" evidence="1">
    <location>
        <begin position="479"/>
        <end position="491"/>
    </location>
</feature>
<evidence type="ECO:0000313" key="3">
    <source>
        <dbReference type="Proteomes" id="UP001320245"/>
    </source>
</evidence>
<feature type="compositionally biased region" description="Polar residues" evidence="1">
    <location>
        <begin position="87"/>
        <end position="98"/>
    </location>
</feature>
<feature type="compositionally biased region" description="Low complexity" evidence="1">
    <location>
        <begin position="984"/>
        <end position="999"/>
    </location>
</feature>
<organism evidence="2 3">
    <name type="scientific">Cytospora paraplurivora</name>
    <dbReference type="NCBI Taxonomy" id="2898453"/>
    <lineage>
        <taxon>Eukaryota</taxon>
        <taxon>Fungi</taxon>
        <taxon>Dikarya</taxon>
        <taxon>Ascomycota</taxon>
        <taxon>Pezizomycotina</taxon>
        <taxon>Sordariomycetes</taxon>
        <taxon>Sordariomycetidae</taxon>
        <taxon>Diaporthales</taxon>
        <taxon>Cytosporaceae</taxon>
        <taxon>Cytospora</taxon>
    </lineage>
</organism>
<feature type="compositionally biased region" description="Polar residues" evidence="1">
    <location>
        <begin position="1019"/>
        <end position="1031"/>
    </location>
</feature>
<sequence>MSGFEIELPSSPDPLGDESIVVPPASAVPPSTVKTRRALQSAVSSRFSAIPGTSPRKRMFALDVGDEITHQTIYVTVEAGPDGLPITTRTSAGGSNVQRRLFGSPTPQPTPRRGAKTTTTTVPLRGLTDDEADPTPRRRRRSSGRPGTPATAGPKRKKKGTPTPKTTSQTRATSVASSNALQSETPAVLDKQTPRRRGRPPKRKADNALSEQEGPDASQPVPRKRGRVRRQSLNPDEVDQLVAASNDDVEPPNNGEPTSKSPDAPQDAMSDPAVGHRAAPDLHEDEEEADPFLAIASDSPAAHKRPRQEGQTVEFSDPVALQQYEDDPQVLENQPSPPRETDDYAPMMDHDDRSDEGSQQSEPLPSPPRIRLEAYGLGDQGPLPGEPDYAPMLDHEDRSDEGLQRNEHATSSEQGQHDNLELEDQGPLPGEPEEYAPPPDYDDGHPTEPRHSQDTPRAARQLGHQPTEVEDQGPLPSESDAHTSMMDHDEGSDAGSNRNGHTTQSGDRSDNTINPETFTMIGIETMPSFHGDRAVPTSDLPEIGETTSLFINRTLDSLRQEMVTREEEEGEVELLGSREPTPVEVETKRPAATTSLTQYLGLPSKLPVESLAVSPANRSSRSISRSSKRGEPEGPSAATSSPWNRPEPSQSPLFQASQNSSRSLIRSKQSLAQAASEKAQRSVESSIRAVRHQQAEASRPNTDELRDDEDDFSDIPDDVLAAAEPGEGFQPFSGPAEEEVDWAVDAVKDTAARESLSQRFNSGGRQGTHRHVTTTSTPNRPDPEDRAVAQHSASRSAQSTRRSSQATQQGSPPHFIRSPSDPNRLLTPPDDFTSSSNHGTPADDPTQNEERAYEAPEDIGSSPPDITAFQQEDERQVSSSRRNSDTPANPPPVQSQTVHERIIHAAGLTAQSLGPRPVLSPIVRAGSRLQNILSDPPSPSGRSSVLGSPFKGSARNSSPLDAPQGEDAVQNAVSPSATSQNHLPQSAPQAAQPAAESPSKSWAKSFGSIGRIKSMVAQLTSPKVNAPQTSEDPFGPSSPIRERPGSAFMDRIRQASHEEETYSRRRITITRSTAGDDDERRWAVEAASIATEINTKFEDAQKPGLFGSGIFRGRSRHAEPSKSYDGAVDEEEPDVMHADKISEQRQTDETEGAPAENEQHSTESRIGAAKQLPGDARWQTEEEEQWSEDDAMQVDDAPADDGHSEEEDSLQVVGAPADEEQSEEEDIWAIEADRTASSPTAQARANESSFSLSKKGDLDIDWGTRSTMSQQPGRIPPYRHHGRSAPRDQLEDLETYSLVGLGSGDSNQPSAKKPTSEPQQEPKKADLSDFFSSSPNFIERERRAKEAFLAQSAAQSSAANQTAHISAADQAAHIASPEMTGETQDSTSSSHEQLPSSSRSSLEWPSPDSRTQQRPEQVAPSHASPSVTPEQPRRPQHRPSPRRDQDDAALFESWTVSSPKAPSERPHITDPLSDARPSSPDAIERPSTPVERAGPTLKAPLLKPLPGREASPSKSCLRSPLKPKTPGRVVEFTSSTLSPLAEAQARAALQNQASALPVSTTPLLNGHAFPGERDRSASLDADADTDTRPSSRHDNSFQQFQDELREAAESPLSQTHWSRRHWLSLDELLQAYRRSPRGFLSRYGPVIGTASPGERKSASLLGKVVTSQGEEVVLEQWHLDVVDAFREEVGGWSEADLAKRLFALIVGEERRSLGLVQRRR</sequence>
<feature type="compositionally biased region" description="Low complexity" evidence="1">
    <location>
        <begin position="1350"/>
        <end position="1363"/>
    </location>
</feature>
<evidence type="ECO:0000256" key="1">
    <source>
        <dbReference type="SAM" id="MobiDB-lite"/>
    </source>
</evidence>
<dbReference type="Proteomes" id="UP001320245">
    <property type="component" value="Unassembled WGS sequence"/>
</dbReference>
<feature type="compositionally biased region" description="Basic and acidic residues" evidence="1">
    <location>
        <begin position="393"/>
        <end position="420"/>
    </location>
</feature>
<feature type="compositionally biased region" description="Polar residues" evidence="1">
    <location>
        <begin position="877"/>
        <end position="887"/>
    </location>
</feature>
<feature type="compositionally biased region" description="Polar residues" evidence="1">
    <location>
        <begin position="494"/>
        <end position="516"/>
    </location>
</feature>
<feature type="compositionally biased region" description="Low complexity" evidence="1">
    <location>
        <begin position="21"/>
        <end position="32"/>
    </location>
</feature>
<feature type="compositionally biased region" description="Low complexity" evidence="1">
    <location>
        <begin position="1386"/>
        <end position="1409"/>
    </location>
</feature>
<feature type="region of interest" description="Disordered" evidence="1">
    <location>
        <begin position="1019"/>
        <end position="1077"/>
    </location>
</feature>
<feature type="compositionally biased region" description="Basic and acidic residues" evidence="1">
    <location>
        <begin position="442"/>
        <end position="454"/>
    </location>
</feature>
<comment type="caution">
    <text evidence="2">The sequence shown here is derived from an EMBL/GenBank/DDBJ whole genome shotgun (WGS) entry which is preliminary data.</text>
</comment>
<feature type="region of interest" description="Disordered" evidence="1">
    <location>
        <begin position="1563"/>
        <end position="1595"/>
    </location>
</feature>
<name>A0AAN9USX0_9PEZI</name>
<feature type="region of interest" description="Disordered" evidence="1">
    <location>
        <begin position="81"/>
        <end position="516"/>
    </location>
</feature>
<feature type="compositionally biased region" description="Polar residues" evidence="1">
    <location>
        <begin position="1235"/>
        <end position="1252"/>
    </location>
</feature>
<feature type="compositionally biased region" description="Polar residues" evidence="1">
    <location>
        <begin position="971"/>
        <end position="983"/>
    </location>
</feature>
<feature type="compositionally biased region" description="Polar residues" evidence="1">
    <location>
        <begin position="637"/>
        <end position="673"/>
    </location>
</feature>
<feature type="compositionally biased region" description="Acidic residues" evidence="1">
    <location>
        <begin position="1181"/>
        <end position="1209"/>
    </location>
</feature>
<feature type="compositionally biased region" description="Basic and acidic residues" evidence="1">
    <location>
        <begin position="1134"/>
        <end position="1148"/>
    </location>
</feature>
<evidence type="ECO:0000313" key="2">
    <source>
        <dbReference type="EMBL" id="KAK7747998.1"/>
    </source>
</evidence>
<feature type="region of interest" description="Disordered" evidence="1">
    <location>
        <begin position="1"/>
        <end position="32"/>
    </location>
</feature>